<evidence type="ECO:0000313" key="4">
    <source>
        <dbReference type="WBParaSite" id="Gr19_v10_g1609.t1"/>
    </source>
</evidence>
<keyword evidence="3" id="KW-1185">Reference proteome</keyword>
<feature type="region of interest" description="Disordered" evidence="1">
    <location>
        <begin position="1"/>
        <end position="102"/>
    </location>
</feature>
<dbReference type="Proteomes" id="UP000887572">
    <property type="component" value="Unplaced"/>
</dbReference>
<keyword evidence="2" id="KW-0812">Transmembrane</keyword>
<dbReference type="AlphaFoldDB" id="A0A914HDT0"/>
<evidence type="ECO:0000313" key="3">
    <source>
        <dbReference type="Proteomes" id="UP000887572"/>
    </source>
</evidence>
<evidence type="ECO:0000256" key="1">
    <source>
        <dbReference type="SAM" id="MobiDB-lite"/>
    </source>
</evidence>
<sequence length="160" mass="18225">MIYDENANNSETSGENGASELRRRRNATKSESADDQRDPNNSRDEDNLLSELESERRPDNSNTDNDVEQHIPNSDEEAGRDSSSASSDANSDKGLDKVAGSNKPSIFDYICMELSRSYSLQNEKEQYAEKRRKVAWMPFVTPLLSFHCEFWLILLVAHFK</sequence>
<reference evidence="4" key="1">
    <citation type="submission" date="2022-11" db="UniProtKB">
        <authorList>
            <consortium name="WormBaseParasite"/>
        </authorList>
    </citation>
    <scope>IDENTIFICATION</scope>
</reference>
<name>A0A914HDT0_GLORO</name>
<evidence type="ECO:0000256" key="2">
    <source>
        <dbReference type="SAM" id="Phobius"/>
    </source>
</evidence>
<dbReference type="WBParaSite" id="Gr19_v10_g1609.t1">
    <property type="protein sequence ID" value="Gr19_v10_g1609.t1"/>
    <property type="gene ID" value="Gr19_v10_g1609"/>
</dbReference>
<accession>A0A914HDT0</accession>
<feature type="transmembrane region" description="Helical" evidence="2">
    <location>
        <begin position="134"/>
        <end position="159"/>
    </location>
</feature>
<feature type="compositionally biased region" description="Polar residues" evidence="1">
    <location>
        <begin position="1"/>
        <end position="16"/>
    </location>
</feature>
<keyword evidence="2" id="KW-1133">Transmembrane helix</keyword>
<keyword evidence="2" id="KW-0472">Membrane</keyword>
<organism evidence="3 4">
    <name type="scientific">Globodera rostochiensis</name>
    <name type="common">Golden nematode worm</name>
    <name type="synonym">Heterodera rostochiensis</name>
    <dbReference type="NCBI Taxonomy" id="31243"/>
    <lineage>
        <taxon>Eukaryota</taxon>
        <taxon>Metazoa</taxon>
        <taxon>Ecdysozoa</taxon>
        <taxon>Nematoda</taxon>
        <taxon>Chromadorea</taxon>
        <taxon>Rhabditida</taxon>
        <taxon>Tylenchina</taxon>
        <taxon>Tylenchomorpha</taxon>
        <taxon>Tylenchoidea</taxon>
        <taxon>Heteroderidae</taxon>
        <taxon>Heteroderinae</taxon>
        <taxon>Globodera</taxon>
    </lineage>
</organism>
<proteinExistence type="predicted"/>
<protein>
    <submittedName>
        <fullName evidence="4">Uncharacterized protein</fullName>
    </submittedName>
</protein>
<feature type="compositionally biased region" description="Basic and acidic residues" evidence="1">
    <location>
        <begin position="31"/>
        <end position="46"/>
    </location>
</feature>